<reference evidence="1" key="1">
    <citation type="submission" date="2023-03" db="EMBL/GenBank/DDBJ databases">
        <authorList>
            <person name="Shen W."/>
            <person name="Cai J."/>
        </authorList>
    </citation>
    <scope>NUCLEOTIDE SEQUENCE</scope>
    <source>
        <strain evidence="1">B226-2</strain>
    </source>
</reference>
<accession>A0AAW8TZL4</accession>
<organism evidence="1 2">
    <name type="scientific">Enterococcus asini</name>
    <dbReference type="NCBI Taxonomy" id="57732"/>
    <lineage>
        <taxon>Bacteria</taxon>
        <taxon>Bacillati</taxon>
        <taxon>Bacillota</taxon>
        <taxon>Bacilli</taxon>
        <taxon>Lactobacillales</taxon>
        <taxon>Enterococcaceae</taxon>
        <taxon>Enterococcus</taxon>
    </lineage>
</organism>
<evidence type="ECO:0000313" key="1">
    <source>
        <dbReference type="EMBL" id="MDT2809168.1"/>
    </source>
</evidence>
<protein>
    <submittedName>
        <fullName evidence="1">Uncharacterized protein</fullName>
    </submittedName>
</protein>
<sequence>MSMDRKQKKCLCVLRGKYMDLHTPEGDRMAAAITKELLGDEKIKKIQRGKRLRTVTLIDKHGNTKTYKSISDCARAFNVRRGDVLGAINMGTPETGVFEGCMISLDGEAAKPKKKGRRVLARSPEGEEHVFDSVSEVLHALGVGNGVLYRSIKTKKEVSSGEFEGWRFEKC</sequence>
<comment type="caution">
    <text evidence="1">The sequence shown here is derived from an EMBL/GenBank/DDBJ whole genome shotgun (WGS) entry which is preliminary data.</text>
</comment>
<dbReference type="RefSeq" id="WP_311834893.1">
    <property type="nucleotide sequence ID" value="NZ_JARQBJ010000001.1"/>
</dbReference>
<dbReference type="AlphaFoldDB" id="A0AAW8TZL4"/>
<gene>
    <name evidence="1" type="ORF">P7H43_01510</name>
</gene>
<name>A0AAW8TZL4_9ENTE</name>
<dbReference type="Proteomes" id="UP001256711">
    <property type="component" value="Unassembled WGS sequence"/>
</dbReference>
<evidence type="ECO:0000313" key="2">
    <source>
        <dbReference type="Proteomes" id="UP001256711"/>
    </source>
</evidence>
<proteinExistence type="predicted"/>
<dbReference type="EMBL" id="JARQBJ010000001">
    <property type="protein sequence ID" value="MDT2809168.1"/>
    <property type="molecule type" value="Genomic_DNA"/>
</dbReference>